<keyword evidence="2" id="KW-1185">Reference proteome</keyword>
<dbReference type="RefSeq" id="WP_284719934.1">
    <property type="nucleotide sequence ID" value="NZ_JARZHI010000002.1"/>
</dbReference>
<reference evidence="1 2" key="1">
    <citation type="submission" date="2023-04" db="EMBL/GenBank/DDBJ databases">
        <title>The genome sequence of Polyangium sorediatum DSM14670.</title>
        <authorList>
            <person name="Zhang X."/>
        </authorList>
    </citation>
    <scope>NUCLEOTIDE SEQUENCE [LARGE SCALE GENOMIC DNA]</scope>
    <source>
        <strain evidence="1 2">DSM 14670</strain>
    </source>
</reference>
<proteinExistence type="predicted"/>
<sequence>MRHARQPLRSPNGLTFRVKPFIVPAKEESGMNERADWYYHRRG</sequence>
<evidence type="ECO:0000313" key="2">
    <source>
        <dbReference type="Proteomes" id="UP001160301"/>
    </source>
</evidence>
<dbReference type="Proteomes" id="UP001160301">
    <property type="component" value="Unassembled WGS sequence"/>
</dbReference>
<comment type="caution">
    <text evidence="1">The sequence shown here is derived from an EMBL/GenBank/DDBJ whole genome shotgun (WGS) entry which is preliminary data.</text>
</comment>
<protein>
    <submittedName>
        <fullName evidence="1">Uncharacterized protein</fullName>
    </submittedName>
</protein>
<organism evidence="1 2">
    <name type="scientific">Polyangium sorediatum</name>
    <dbReference type="NCBI Taxonomy" id="889274"/>
    <lineage>
        <taxon>Bacteria</taxon>
        <taxon>Pseudomonadati</taxon>
        <taxon>Myxococcota</taxon>
        <taxon>Polyangia</taxon>
        <taxon>Polyangiales</taxon>
        <taxon>Polyangiaceae</taxon>
        <taxon>Polyangium</taxon>
    </lineage>
</organism>
<dbReference type="EMBL" id="JARZHI010000002">
    <property type="protein sequence ID" value="MDI1428289.1"/>
    <property type="molecule type" value="Genomic_DNA"/>
</dbReference>
<name>A0ABT6NJ01_9BACT</name>
<evidence type="ECO:0000313" key="1">
    <source>
        <dbReference type="EMBL" id="MDI1428289.1"/>
    </source>
</evidence>
<gene>
    <name evidence="1" type="ORF">QHF89_02255</name>
</gene>
<accession>A0ABT6NJ01</accession>